<evidence type="ECO:0000256" key="3">
    <source>
        <dbReference type="ARBA" id="ARBA00022618"/>
    </source>
</evidence>
<proteinExistence type="inferred from homology"/>
<keyword evidence="7" id="KW-0342">GTP-binding</keyword>
<organism evidence="11">
    <name type="scientific">mine drainage metagenome</name>
    <dbReference type="NCBI Taxonomy" id="410659"/>
    <lineage>
        <taxon>unclassified sequences</taxon>
        <taxon>metagenomes</taxon>
        <taxon>ecological metagenomes</taxon>
    </lineage>
</organism>
<reference evidence="11" key="2">
    <citation type="journal article" date="2014" name="ISME J.">
        <title>Microbial stratification in low pH oxic and suboxic macroscopic growths along an acid mine drainage.</title>
        <authorList>
            <person name="Mendez-Garcia C."/>
            <person name="Mesa V."/>
            <person name="Sprenger R.R."/>
            <person name="Richter M."/>
            <person name="Diez M.S."/>
            <person name="Solano J."/>
            <person name="Bargiela R."/>
            <person name="Golyshina O.V."/>
            <person name="Manteca A."/>
            <person name="Ramos J.L."/>
            <person name="Gallego J.R."/>
            <person name="Llorente I."/>
            <person name="Martins Dos Santos V.A."/>
            <person name="Jensen O.N."/>
            <person name="Pelaez A.I."/>
            <person name="Sanchez J."/>
            <person name="Ferrer M."/>
        </authorList>
    </citation>
    <scope>NUCLEOTIDE SEQUENCE</scope>
</reference>
<dbReference type="InterPro" id="IPR019987">
    <property type="entry name" value="GTP-bd_ribosome_bio_YsxC"/>
</dbReference>
<evidence type="ECO:0000256" key="5">
    <source>
        <dbReference type="ARBA" id="ARBA00022741"/>
    </source>
</evidence>
<dbReference type="AlphaFoldDB" id="T1A375"/>
<accession>T1A375</accession>
<evidence type="ECO:0000313" key="11">
    <source>
        <dbReference type="EMBL" id="EQD36280.1"/>
    </source>
</evidence>
<dbReference type="EMBL" id="AUZZ01008801">
    <property type="protein sequence ID" value="EQD36280.1"/>
    <property type="molecule type" value="Genomic_DNA"/>
</dbReference>
<dbReference type="InterPro" id="IPR027417">
    <property type="entry name" value="P-loop_NTPase"/>
</dbReference>
<evidence type="ECO:0000256" key="9">
    <source>
        <dbReference type="ARBA" id="ARBA00023306"/>
    </source>
</evidence>
<keyword evidence="3" id="KW-0132">Cell division</keyword>
<keyword evidence="5" id="KW-0547">Nucleotide-binding</keyword>
<dbReference type="InterPro" id="IPR030393">
    <property type="entry name" value="G_ENGB_dom"/>
</dbReference>
<evidence type="ECO:0000256" key="6">
    <source>
        <dbReference type="ARBA" id="ARBA00022842"/>
    </source>
</evidence>
<evidence type="ECO:0000256" key="7">
    <source>
        <dbReference type="ARBA" id="ARBA00023134"/>
    </source>
</evidence>
<dbReference type="InterPro" id="IPR006073">
    <property type="entry name" value="GTP-bd"/>
</dbReference>
<dbReference type="PANTHER" id="PTHR11649">
    <property type="entry name" value="MSS1/TRME-RELATED GTP-BINDING PROTEIN"/>
    <property type="match status" value="1"/>
</dbReference>
<evidence type="ECO:0000256" key="4">
    <source>
        <dbReference type="ARBA" id="ARBA00022723"/>
    </source>
</evidence>
<evidence type="ECO:0000256" key="2">
    <source>
        <dbReference type="ARBA" id="ARBA00009638"/>
    </source>
</evidence>
<dbReference type="GO" id="GO:0005525">
    <property type="term" value="F:GTP binding"/>
    <property type="evidence" value="ECO:0007669"/>
    <property type="project" value="UniProtKB-KW"/>
</dbReference>
<dbReference type="PROSITE" id="PS51706">
    <property type="entry name" value="G_ENGB"/>
    <property type="match status" value="1"/>
</dbReference>
<dbReference type="GO" id="GO:0005829">
    <property type="term" value="C:cytosol"/>
    <property type="evidence" value="ECO:0007669"/>
    <property type="project" value="TreeGrafter"/>
</dbReference>
<dbReference type="Pfam" id="PF01926">
    <property type="entry name" value="MMR_HSR1"/>
    <property type="match status" value="1"/>
</dbReference>
<protein>
    <submittedName>
        <fullName evidence="11">GTP-binding protein, ribosome biogenesis, YsxC</fullName>
    </submittedName>
</protein>
<keyword evidence="6" id="KW-0460">Magnesium</keyword>
<feature type="domain" description="EngB-type G" evidence="10">
    <location>
        <begin position="173"/>
        <end position="341"/>
    </location>
</feature>
<dbReference type="SUPFAM" id="SSF52540">
    <property type="entry name" value="P-loop containing nucleoside triphosphate hydrolases"/>
    <property type="match status" value="1"/>
</dbReference>
<keyword evidence="9" id="KW-0131">Cell cycle</keyword>
<gene>
    <name evidence="11" type="ORF">B2A_12208</name>
</gene>
<dbReference type="CDD" id="cd01876">
    <property type="entry name" value="YihA_EngB"/>
    <property type="match status" value="1"/>
</dbReference>
<dbReference type="Gene3D" id="3.40.50.300">
    <property type="entry name" value="P-loop containing nucleotide triphosphate hydrolases"/>
    <property type="match status" value="1"/>
</dbReference>
<evidence type="ECO:0000256" key="8">
    <source>
        <dbReference type="ARBA" id="ARBA00023210"/>
    </source>
</evidence>
<comment type="similarity">
    <text evidence="2">Belongs to the TRAFAC class TrmE-Era-EngA-EngB-Septin-like GTPase superfamily. EngB GTPase family.</text>
</comment>
<dbReference type="PANTHER" id="PTHR11649:SF13">
    <property type="entry name" value="ENGB-TYPE G DOMAIN-CONTAINING PROTEIN"/>
    <property type="match status" value="1"/>
</dbReference>
<keyword evidence="4" id="KW-0479">Metal-binding</keyword>
<comment type="cofactor">
    <cofactor evidence="1">
        <name>Mg(2+)</name>
        <dbReference type="ChEBI" id="CHEBI:18420"/>
    </cofactor>
</comment>
<reference evidence="11" key="1">
    <citation type="submission" date="2013-08" db="EMBL/GenBank/DDBJ databases">
        <authorList>
            <person name="Mendez C."/>
            <person name="Richter M."/>
            <person name="Ferrer M."/>
            <person name="Sanchez J."/>
        </authorList>
    </citation>
    <scope>NUCLEOTIDE SEQUENCE</scope>
</reference>
<evidence type="ECO:0000259" key="10">
    <source>
        <dbReference type="PROSITE" id="PS51706"/>
    </source>
</evidence>
<name>T1A375_9ZZZZ</name>
<dbReference type="GO" id="GO:0046872">
    <property type="term" value="F:metal ion binding"/>
    <property type="evidence" value="ECO:0007669"/>
    <property type="project" value="UniProtKB-KW"/>
</dbReference>
<feature type="non-terminal residue" evidence="11">
    <location>
        <position position="1"/>
    </location>
</feature>
<keyword evidence="8" id="KW-0717">Septation</keyword>
<dbReference type="HAMAP" id="MF_00321">
    <property type="entry name" value="GTPase_EngB"/>
    <property type="match status" value="1"/>
</dbReference>
<dbReference type="NCBIfam" id="TIGR03598">
    <property type="entry name" value="GTPase_YsxC"/>
    <property type="match status" value="1"/>
</dbReference>
<sequence>RIEAEPAPLEVTGGAAAALGEALALAALVPWAAALLEAGGWRELQAHSARAATADKASWRIMVWATPSLDCLTQALHGRGRRLHLRAGQVFGDRGYDGIAAPAGGARAGHCGRRGREDGCNGRENAFFRHGSLALIPTRWCESRELYTTRMSAFPHAKFLLSAAAAAQFPADHGAEVAFAGRSNAGKSSAINALVAQRALARASKTPGRTRLINFFALAAEARLVDLPGYGYASAPERERRAWPALIEALRRRNSLRGVFLIVDARRGIGEGDAALLQWAAGRPAHVLLAKCDKLSRAEGRKALADARDALGEGAAVQLFSAHSGEGVEQARQVLVAWLAIHH</sequence>
<comment type="caution">
    <text evidence="11">The sequence shown here is derived from an EMBL/GenBank/DDBJ whole genome shotgun (WGS) entry which is preliminary data.</text>
</comment>
<dbReference type="GO" id="GO:0000917">
    <property type="term" value="P:division septum assembly"/>
    <property type="evidence" value="ECO:0007669"/>
    <property type="project" value="UniProtKB-KW"/>
</dbReference>
<evidence type="ECO:0000256" key="1">
    <source>
        <dbReference type="ARBA" id="ARBA00001946"/>
    </source>
</evidence>